<dbReference type="EMBL" id="CAXAMM010017125">
    <property type="protein sequence ID" value="CAK9040445.1"/>
    <property type="molecule type" value="Genomic_DNA"/>
</dbReference>
<dbReference type="Pfam" id="PF00023">
    <property type="entry name" value="Ank"/>
    <property type="match status" value="1"/>
</dbReference>
<proteinExistence type="predicted"/>
<protein>
    <submittedName>
        <fullName evidence="2">ANK_REP_REGION domain-containing protein</fullName>
    </submittedName>
</protein>
<dbReference type="InterPro" id="IPR036770">
    <property type="entry name" value="Ankyrin_rpt-contain_sf"/>
</dbReference>
<feature type="region of interest" description="Disordered" evidence="1">
    <location>
        <begin position="283"/>
        <end position="308"/>
    </location>
</feature>
<dbReference type="Proteomes" id="UP001642464">
    <property type="component" value="Unassembled WGS sequence"/>
</dbReference>
<dbReference type="InterPro" id="IPR002110">
    <property type="entry name" value="Ankyrin_rpt"/>
</dbReference>
<keyword evidence="3" id="KW-1185">Reference proteome</keyword>
<sequence>MVADAPVTVEVDSVVPKPGEESGRRPSRSATAERPLRRAQSEKPSSQGLRGSPLSARNDWSIRRPDTHQLGGAFTLFGPPPRTPRTEKRSPPGAGAKLATYERNVEFVKQREARLESARKERADQEISQLAAPSLTETSRKLVTSGYSPPWEGKRSFSASCRSQKVMKAAAESKAQEEAEHTFKPSINERSKAIFRHMINTGQPWHDRVHAGDRPGKPPGTKALTPRCEQHPFSPQISKKAQQLRRDGDVSERLHREAEPEPKKTRALKKRISQLLAQEVNAQKREAELRTDTPKDRVDRPSQAPGVSKLVEALSRREKAKANPDAADDLTGETPLMEAACGGDPALCTLLLESKADPTRRRGTGKLARDFIPVDDARRSELMELLAPRLRSWSSTSVPVVERPKPDEADTGNHVEEVKELLLTEAQHHKEGTGYPSVFCTLAASSSSVASASLQACLREAIEQGDLVTLERLLDYSLPKDCGRLGGASHGPFRA</sequence>
<feature type="compositionally biased region" description="Basic and acidic residues" evidence="1">
    <location>
        <begin position="244"/>
        <end position="264"/>
    </location>
</feature>
<reference evidence="2 3" key="1">
    <citation type="submission" date="2024-02" db="EMBL/GenBank/DDBJ databases">
        <authorList>
            <person name="Chen Y."/>
            <person name="Shah S."/>
            <person name="Dougan E. K."/>
            <person name="Thang M."/>
            <person name="Chan C."/>
        </authorList>
    </citation>
    <scope>NUCLEOTIDE SEQUENCE [LARGE SCALE GENOMIC DNA]</scope>
</reference>
<gene>
    <name evidence="2" type="ORF">SCF082_LOCUS23529</name>
</gene>
<evidence type="ECO:0000256" key="1">
    <source>
        <dbReference type="SAM" id="MobiDB-lite"/>
    </source>
</evidence>
<feature type="compositionally biased region" description="Basic and acidic residues" evidence="1">
    <location>
        <begin position="283"/>
        <end position="300"/>
    </location>
</feature>
<dbReference type="SMART" id="SM00248">
    <property type="entry name" value="ANK"/>
    <property type="match status" value="2"/>
</dbReference>
<evidence type="ECO:0000313" key="3">
    <source>
        <dbReference type="Proteomes" id="UP001642464"/>
    </source>
</evidence>
<organism evidence="2 3">
    <name type="scientific">Durusdinium trenchii</name>
    <dbReference type="NCBI Taxonomy" id="1381693"/>
    <lineage>
        <taxon>Eukaryota</taxon>
        <taxon>Sar</taxon>
        <taxon>Alveolata</taxon>
        <taxon>Dinophyceae</taxon>
        <taxon>Suessiales</taxon>
        <taxon>Symbiodiniaceae</taxon>
        <taxon>Durusdinium</taxon>
    </lineage>
</organism>
<evidence type="ECO:0000313" key="2">
    <source>
        <dbReference type="EMBL" id="CAK9040445.1"/>
    </source>
</evidence>
<name>A0ABP0LQJ5_9DINO</name>
<comment type="caution">
    <text evidence="2">The sequence shown here is derived from an EMBL/GenBank/DDBJ whole genome shotgun (WGS) entry which is preliminary data.</text>
</comment>
<dbReference type="SUPFAM" id="SSF48403">
    <property type="entry name" value="Ankyrin repeat"/>
    <property type="match status" value="1"/>
</dbReference>
<feature type="compositionally biased region" description="Basic and acidic residues" evidence="1">
    <location>
        <begin position="205"/>
        <end position="216"/>
    </location>
</feature>
<dbReference type="Gene3D" id="1.25.40.20">
    <property type="entry name" value="Ankyrin repeat-containing domain"/>
    <property type="match status" value="1"/>
</dbReference>
<feature type="region of interest" description="Disordered" evidence="1">
    <location>
        <begin position="1"/>
        <end position="101"/>
    </location>
</feature>
<feature type="region of interest" description="Disordered" evidence="1">
    <location>
        <begin position="204"/>
        <end position="267"/>
    </location>
</feature>
<accession>A0ABP0LQJ5</accession>